<keyword evidence="1 10" id="KW-0171">Cobalt transport</keyword>
<comment type="caution">
    <text evidence="10">Lacks conserved residue(s) required for the propagation of feature annotation.</text>
</comment>
<dbReference type="Proteomes" id="UP000231057">
    <property type="component" value="Chromosome"/>
</dbReference>
<dbReference type="GO" id="GO:0009236">
    <property type="term" value="P:cobalamin biosynthetic process"/>
    <property type="evidence" value="ECO:0007669"/>
    <property type="project" value="UniProtKB-UniRule"/>
</dbReference>
<dbReference type="HAMAP" id="MF_00330">
    <property type="entry name" value="CbiN"/>
    <property type="match status" value="1"/>
</dbReference>
<dbReference type="KEGG" id="slw:BRW62_02695"/>
<evidence type="ECO:0000313" key="12">
    <source>
        <dbReference type="Proteomes" id="UP000231057"/>
    </source>
</evidence>
<reference evidence="11 12" key="1">
    <citation type="submission" date="2016-11" db="EMBL/GenBank/DDBJ databases">
        <title>Complete genome sequence of thermophilic cyanobacteria strain Synechococcus sp. PCC6715.</title>
        <authorList>
            <person name="Tang J."/>
            <person name="Daroch M."/>
            <person name="Liang Y."/>
            <person name="Jiang D."/>
            <person name="Shah M."/>
        </authorList>
    </citation>
    <scope>NUCLEOTIDE SEQUENCE [LARGE SCALE GENOMIC DNA]</scope>
    <source>
        <strain evidence="11 12">PCC 6715</strain>
    </source>
</reference>
<dbReference type="PANTHER" id="PTHR38662:SF1">
    <property type="entry name" value="COBALT TRANSPORT PROTEIN CBIN"/>
    <property type="match status" value="1"/>
</dbReference>
<dbReference type="OrthoDB" id="1551318at2"/>
<evidence type="ECO:0000256" key="3">
    <source>
        <dbReference type="ARBA" id="ARBA00022475"/>
    </source>
</evidence>
<organism evidence="11 12">
    <name type="scientific">Parathermosynechococcus lividus PCC 6715</name>
    <dbReference type="NCBI Taxonomy" id="1917166"/>
    <lineage>
        <taxon>Bacteria</taxon>
        <taxon>Bacillati</taxon>
        <taxon>Cyanobacteriota</taxon>
        <taxon>Cyanophyceae</taxon>
        <taxon>Acaryochloridales</taxon>
        <taxon>Thermosynechococcaceae</taxon>
        <taxon>Parathermosynechococcus</taxon>
    </lineage>
</organism>
<dbReference type="EMBL" id="CP018092">
    <property type="protein sequence ID" value="ATS17834.1"/>
    <property type="molecule type" value="Genomic_DNA"/>
</dbReference>
<evidence type="ECO:0000256" key="5">
    <source>
        <dbReference type="ARBA" id="ARBA00022692"/>
    </source>
</evidence>
<comment type="function">
    <text evidence="10">Part of the energy-coupling factor (ECF) transporter complex CbiMNOQ involved in cobalt import.</text>
</comment>
<evidence type="ECO:0000256" key="1">
    <source>
        <dbReference type="ARBA" id="ARBA00022426"/>
    </source>
</evidence>
<dbReference type="InterPro" id="IPR003705">
    <property type="entry name" value="CbiN"/>
</dbReference>
<dbReference type="UniPathway" id="UPA00148"/>
<keyword evidence="6 10" id="KW-1133">Transmembrane helix</keyword>
<dbReference type="GO" id="GO:0015087">
    <property type="term" value="F:cobalt ion transmembrane transporter activity"/>
    <property type="evidence" value="ECO:0007669"/>
    <property type="project" value="UniProtKB-UniRule"/>
</dbReference>
<dbReference type="NCBIfam" id="TIGR01165">
    <property type="entry name" value="cbiN"/>
    <property type="match status" value="1"/>
</dbReference>
<keyword evidence="4 10" id="KW-0169">Cobalamin biosynthesis</keyword>
<comment type="similarity">
    <text evidence="10">Belongs to the CbiN family.</text>
</comment>
<name>A0A2D2Q006_PARLV</name>
<keyword evidence="5 10" id="KW-0812">Transmembrane</keyword>
<keyword evidence="7 10" id="KW-0406">Ion transport</keyword>
<comment type="subunit">
    <text evidence="10">Forms an energy-coupling factor (ECF) transporter complex composed of an ATP-binding protein (A component, CbiO), a transmembrane protein (T component, CbiQ) and 2 possible substrate-capture proteins (S components, CbiM and CbiN) of unknown stoichimetry.</text>
</comment>
<evidence type="ECO:0000256" key="4">
    <source>
        <dbReference type="ARBA" id="ARBA00022573"/>
    </source>
</evidence>
<evidence type="ECO:0000256" key="10">
    <source>
        <dbReference type="HAMAP-Rule" id="MF_00330"/>
    </source>
</evidence>
<accession>A0A2D2Q006</accession>
<evidence type="ECO:0000256" key="6">
    <source>
        <dbReference type="ARBA" id="ARBA00022989"/>
    </source>
</evidence>
<evidence type="ECO:0000256" key="8">
    <source>
        <dbReference type="ARBA" id="ARBA00023136"/>
    </source>
</evidence>
<dbReference type="NCBIfam" id="NF002780">
    <property type="entry name" value="PRK02898.1"/>
    <property type="match status" value="1"/>
</dbReference>
<keyword evidence="3 10" id="KW-1003">Cell membrane</keyword>
<feature type="transmembrane region" description="Helical" evidence="10">
    <location>
        <begin position="69"/>
        <end position="89"/>
    </location>
</feature>
<evidence type="ECO:0000256" key="9">
    <source>
        <dbReference type="ARBA" id="ARBA00023285"/>
    </source>
</evidence>
<keyword evidence="8 10" id="KW-0472">Membrane</keyword>
<dbReference type="AlphaFoldDB" id="A0A2D2Q006"/>
<dbReference type="PANTHER" id="PTHR38662">
    <property type="entry name" value="COBALT TRANSPORT PROTEIN CBIN"/>
    <property type="match status" value="1"/>
</dbReference>
<comment type="pathway">
    <text evidence="10">Cofactor biosynthesis; adenosylcobalamin biosynthesis.</text>
</comment>
<keyword evidence="9 10" id="KW-0170">Cobalt</keyword>
<evidence type="ECO:0000256" key="7">
    <source>
        <dbReference type="ARBA" id="ARBA00023065"/>
    </source>
</evidence>
<sequence>MSRKNQRWNNWVLVVAVVVLAIAPLLLARKAEFSGADAEAEAAIQEVSPSYQPWFNPVFEPTSGEIESLFFAVQAALGAGVIGYVFGLYRSRHERQASQHHPEVSQ</sequence>
<protein>
    <recommendedName>
        <fullName evidence="10">Cobalt transport protein CbiN</fullName>
    </recommendedName>
    <alternativeName>
        <fullName evidence="10">Energy-coupling factor transporter probable substrate-capture protein CbiN</fullName>
        <shortName evidence="10">ECF transporter S component CbiN</shortName>
    </alternativeName>
</protein>
<dbReference type="GO" id="GO:0005886">
    <property type="term" value="C:plasma membrane"/>
    <property type="evidence" value="ECO:0007669"/>
    <property type="project" value="UniProtKB-SubCell"/>
</dbReference>
<comment type="subcellular location">
    <subcellularLocation>
        <location evidence="10">Cell membrane</location>
        <topology evidence="10">Multi-pass membrane protein</topology>
    </subcellularLocation>
</comment>
<proteinExistence type="inferred from homology"/>
<keyword evidence="2 10" id="KW-0813">Transport</keyword>
<gene>
    <name evidence="10" type="primary">cbiN</name>
    <name evidence="11" type="ORF">BRW62_02695</name>
</gene>
<keyword evidence="12" id="KW-1185">Reference proteome</keyword>
<dbReference type="RefSeq" id="WP_099798189.1">
    <property type="nucleotide sequence ID" value="NZ_CP018092.1"/>
</dbReference>
<dbReference type="Pfam" id="PF02553">
    <property type="entry name" value="CbiN"/>
    <property type="match status" value="1"/>
</dbReference>
<evidence type="ECO:0000313" key="11">
    <source>
        <dbReference type="EMBL" id="ATS17834.1"/>
    </source>
</evidence>
<evidence type="ECO:0000256" key="2">
    <source>
        <dbReference type="ARBA" id="ARBA00022448"/>
    </source>
</evidence>
<reference evidence="12" key="2">
    <citation type="journal article" date="2022" name="Front. Microbiol.">
        <title>Comparative Genomic Analysis Revealed Distinct Molecular Components and Organization of CO2-Concentrating Mechanism in Thermophilic Cyanobacteria.</title>
        <authorList>
            <person name="Tang J."/>
            <person name="Zhou H."/>
            <person name="Yao D."/>
            <person name="Riaz S."/>
            <person name="You D."/>
            <person name="Klepacz-Smolka A."/>
            <person name="Daroch M."/>
        </authorList>
    </citation>
    <scope>NUCLEOTIDE SEQUENCE [LARGE SCALE GENOMIC DNA]</scope>
    <source>
        <strain evidence="12">PCC 6715</strain>
    </source>
</reference>